<sequence>MFFNIQSNISYNKKIINIILKFLLFLENDVLKVFKKHHTKTKIKVTFQKPRRENKRDEIPKGLEKKTNNPPHNSQKQTLETINQQRFREGKRMGRRITTGSTTGSGLGSQGIEKKLEQQQIIGTDCGGSSLTGSPVCVCVSQQCDFLADTLLQFETNVFSPLEILKHLNPSILIFGSRCKMLWSLKIRYDKKSFLYPGMIPFSAVNRIKLGGMWCAFCVTIPKAHCTGGSYYLVIQTGKGYYERRKVLNREGYIKEEEWRGCVEQGWYCITMCYSVGGVEGGDSRGKRGEEGGMAGEAQTPKSWVEDSLISLCMECLVEACGVKQYMQRHAGLHRLYCIMHGMFGWQHVDSTAIYASGCRVCTALVQLCMEESRLWLRQYGKRSPEAVQIPTFTDTDSEEPVLVYQVGGSGLSGNNFVYKGLLTFTSDLRASTTY</sequence>
<evidence type="ECO:0000256" key="1">
    <source>
        <dbReference type="SAM" id="MobiDB-lite"/>
    </source>
</evidence>
<dbReference type="EMBL" id="LAVV01007784">
    <property type="protein sequence ID" value="KNZ54792.1"/>
    <property type="molecule type" value="Genomic_DNA"/>
</dbReference>
<gene>
    <name evidence="2" type="ORF">VP01_2854g4</name>
</gene>
<reference evidence="2 3" key="1">
    <citation type="submission" date="2015-08" db="EMBL/GenBank/DDBJ databases">
        <title>Next Generation Sequencing and Analysis of the Genome of Puccinia sorghi L Schw, the Causal Agent of Maize Common Rust.</title>
        <authorList>
            <person name="Rochi L."/>
            <person name="Burguener G."/>
            <person name="Darino M."/>
            <person name="Turjanski A."/>
            <person name="Kreff E."/>
            <person name="Dieguez M.J."/>
            <person name="Sacco F."/>
        </authorList>
    </citation>
    <scope>NUCLEOTIDE SEQUENCE [LARGE SCALE GENOMIC DNA]</scope>
    <source>
        <strain evidence="2 3">RO10H11247</strain>
    </source>
</reference>
<protein>
    <submittedName>
        <fullName evidence="2">Uncharacterized protein</fullName>
    </submittedName>
</protein>
<accession>A0A0L6V2S6</accession>
<evidence type="ECO:0000313" key="3">
    <source>
        <dbReference type="Proteomes" id="UP000037035"/>
    </source>
</evidence>
<keyword evidence="3" id="KW-1185">Reference proteome</keyword>
<evidence type="ECO:0000313" key="2">
    <source>
        <dbReference type="EMBL" id="KNZ54792.1"/>
    </source>
</evidence>
<organism evidence="2 3">
    <name type="scientific">Puccinia sorghi</name>
    <dbReference type="NCBI Taxonomy" id="27349"/>
    <lineage>
        <taxon>Eukaryota</taxon>
        <taxon>Fungi</taxon>
        <taxon>Dikarya</taxon>
        <taxon>Basidiomycota</taxon>
        <taxon>Pucciniomycotina</taxon>
        <taxon>Pucciniomycetes</taxon>
        <taxon>Pucciniales</taxon>
        <taxon>Pucciniaceae</taxon>
        <taxon>Puccinia</taxon>
    </lineage>
</organism>
<proteinExistence type="predicted"/>
<name>A0A0L6V2S6_9BASI</name>
<dbReference type="Proteomes" id="UP000037035">
    <property type="component" value="Unassembled WGS sequence"/>
</dbReference>
<feature type="compositionally biased region" description="Polar residues" evidence="1">
    <location>
        <begin position="68"/>
        <end position="85"/>
    </location>
</feature>
<dbReference type="VEuPathDB" id="FungiDB:VP01_2854g4"/>
<feature type="compositionally biased region" description="Basic and acidic residues" evidence="1">
    <location>
        <begin position="50"/>
        <end position="67"/>
    </location>
</feature>
<comment type="caution">
    <text evidence="2">The sequence shown here is derived from an EMBL/GenBank/DDBJ whole genome shotgun (WGS) entry which is preliminary data.</text>
</comment>
<dbReference type="AlphaFoldDB" id="A0A0L6V2S6"/>
<feature type="region of interest" description="Disordered" evidence="1">
    <location>
        <begin position="45"/>
        <end position="110"/>
    </location>
</feature>